<gene>
    <name evidence="1" type="ORF">FBHYGVHD_CDS0070</name>
</gene>
<protein>
    <submittedName>
        <fullName evidence="1">Uncharacterized protein</fullName>
    </submittedName>
</protein>
<accession>A0ABZ0QZY2</accession>
<proteinExistence type="predicted"/>
<name>A0ABZ0QZY2_9CAUD</name>
<evidence type="ECO:0000313" key="1">
    <source>
        <dbReference type="EMBL" id="WPF64917.1"/>
    </source>
</evidence>
<reference evidence="1 2" key="1">
    <citation type="submission" date="2023-10" db="EMBL/GenBank/DDBJ databases">
        <title>Genome Sequence of the Siphoviridae Staphylococcus aureus Phage MVC_VPHSA1.</title>
        <authorList>
            <person name="Deepak S.J."/>
            <person name="Porteen K."/>
            <person name="Wilfred R."/>
            <person name="Anbazhagan S."/>
            <person name="Elango A."/>
            <person name="Senthil Kumar T."/>
            <person name="Narendra B."/>
            <person name="Sureshkannan S."/>
            <person name="Nithya Quintoil M."/>
            <person name="Charley C.A."/>
            <person name="Teresa S."/>
            <person name="Raghavendra A.G."/>
        </authorList>
    </citation>
    <scope>NUCLEOTIDE SEQUENCE [LARGE SCALE GENOMIC DNA]</scope>
</reference>
<dbReference type="Proteomes" id="UP001322219">
    <property type="component" value="Segment"/>
</dbReference>
<organism evidence="1 2">
    <name type="scientific">Staphylococcus phage MVC_VPHSA1</name>
    <dbReference type="NCBI Taxonomy" id="3088876"/>
    <lineage>
        <taxon>Viruses</taxon>
        <taxon>Duplodnaviria</taxon>
        <taxon>Heunggongvirae</taxon>
        <taxon>Uroviricota</taxon>
        <taxon>Caudoviricetes</taxon>
        <taxon>Ehrlichviridae</taxon>
        <taxon>Chennaivirus</taxon>
        <taxon>Chennaivirus MVCVPHSA1</taxon>
    </lineage>
</organism>
<sequence length="55" mass="6455">MNNRKYGWKIDFDVHQKGTVLFGANFNTNDHFGGQRESYVCLYLFKVTVIIGKFH</sequence>
<evidence type="ECO:0000313" key="2">
    <source>
        <dbReference type="Proteomes" id="UP001322219"/>
    </source>
</evidence>
<keyword evidence="2" id="KW-1185">Reference proteome</keyword>
<dbReference type="EMBL" id="OR670591">
    <property type="protein sequence ID" value="WPF64917.1"/>
    <property type="molecule type" value="Genomic_DNA"/>
</dbReference>